<dbReference type="Proteomes" id="UP000325105">
    <property type="component" value="Unassembled WGS sequence"/>
</dbReference>
<proteinExistence type="predicted"/>
<dbReference type="AlphaFoldDB" id="A0A5S5DJZ9"/>
<protein>
    <submittedName>
        <fullName evidence="1">Uncharacterized protein</fullName>
    </submittedName>
</protein>
<keyword evidence="2" id="KW-1185">Reference proteome</keyword>
<organism evidence="1 2">
    <name type="scientific">Sphingobacterium allocomposti</name>
    <dbReference type="NCBI Taxonomy" id="415956"/>
    <lineage>
        <taxon>Bacteria</taxon>
        <taxon>Pseudomonadati</taxon>
        <taxon>Bacteroidota</taxon>
        <taxon>Sphingobacteriia</taxon>
        <taxon>Sphingobacteriales</taxon>
        <taxon>Sphingobacteriaceae</taxon>
        <taxon>Sphingobacterium</taxon>
    </lineage>
</organism>
<accession>A0A5S5DJZ9</accession>
<dbReference type="EMBL" id="VNHX01000008">
    <property type="protein sequence ID" value="TYP95995.1"/>
    <property type="molecule type" value="Genomic_DNA"/>
</dbReference>
<sequence length="76" mass="8226">MNSLHPARSLTAMKLARATFYGRMSCADALGNVSVPSLSLLNVNNICDSAFPFMVELLVVRGVIDDARSCRPPDVE</sequence>
<gene>
    <name evidence="1" type="ORF">BC792_10887</name>
</gene>
<evidence type="ECO:0000313" key="1">
    <source>
        <dbReference type="EMBL" id="TYP95995.1"/>
    </source>
</evidence>
<name>A0A5S5DJZ9_9SPHI</name>
<evidence type="ECO:0000313" key="2">
    <source>
        <dbReference type="Proteomes" id="UP000325105"/>
    </source>
</evidence>
<comment type="caution">
    <text evidence="1">The sequence shown here is derived from an EMBL/GenBank/DDBJ whole genome shotgun (WGS) entry which is preliminary data.</text>
</comment>
<reference evidence="1 2" key="1">
    <citation type="submission" date="2019-07" db="EMBL/GenBank/DDBJ databases">
        <title>Genomic Encyclopedia of Archaeal and Bacterial Type Strains, Phase II (KMG-II): from individual species to whole genera.</title>
        <authorList>
            <person name="Goeker M."/>
        </authorList>
    </citation>
    <scope>NUCLEOTIDE SEQUENCE [LARGE SCALE GENOMIC DNA]</scope>
    <source>
        <strain evidence="1 2">DSM 18850</strain>
    </source>
</reference>